<dbReference type="EMBL" id="BTGU01000011">
    <property type="protein sequence ID" value="GMN40336.1"/>
    <property type="molecule type" value="Genomic_DNA"/>
</dbReference>
<reference evidence="1" key="1">
    <citation type="submission" date="2023-07" db="EMBL/GenBank/DDBJ databases">
        <title>draft genome sequence of fig (Ficus carica).</title>
        <authorList>
            <person name="Takahashi T."/>
            <person name="Nishimura K."/>
        </authorList>
    </citation>
    <scope>NUCLEOTIDE SEQUENCE</scope>
</reference>
<organism evidence="1 2">
    <name type="scientific">Ficus carica</name>
    <name type="common">Common fig</name>
    <dbReference type="NCBI Taxonomy" id="3494"/>
    <lineage>
        <taxon>Eukaryota</taxon>
        <taxon>Viridiplantae</taxon>
        <taxon>Streptophyta</taxon>
        <taxon>Embryophyta</taxon>
        <taxon>Tracheophyta</taxon>
        <taxon>Spermatophyta</taxon>
        <taxon>Magnoliopsida</taxon>
        <taxon>eudicotyledons</taxon>
        <taxon>Gunneridae</taxon>
        <taxon>Pentapetalae</taxon>
        <taxon>rosids</taxon>
        <taxon>fabids</taxon>
        <taxon>Rosales</taxon>
        <taxon>Moraceae</taxon>
        <taxon>Ficeae</taxon>
        <taxon>Ficus</taxon>
    </lineage>
</organism>
<dbReference type="Proteomes" id="UP001187192">
    <property type="component" value="Unassembled WGS sequence"/>
</dbReference>
<sequence length="220" mass="25203">MSHTALVVESMINEVLTEWNEEFDEKEIIPDFYGVQGQGLNDYGYNPPLSEYRWGVGNNIWTLRDQEPAAQALRSATGIDMDQGQGSTQDLKEMIHTALLIQSMINEVLSESDENYYDEKEIISPDFYEVQGQGMNNYSYNPPLSEYRWGVGNNIWTLQDHEPAAQALRSSTMINTPYRRTTHEKRQVDDQQPNVADQKPNCKRGAITLSDMLAVPWMFL</sequence>
<dbReference type="AlphaFoldDB" id="A0AA88AAL9"/>
<protein>
    <submittedName>
        <fullName evidence="1">Uncharacterized protein</fullName>
    </submittedName>
</protein>
<accession>A0AA88AAL9</accession>
<gene>
    <name evidence="1" type="ORF">TIFTF001_009555</name>
</gene>
<proteinExistence type="predicted"/>
<comment type="caution">
    <text evidence="1">The sequence shown here is derived from an EMBL/GenBank/DDBJ whole genome shotgun (WGS) entry which is preliminary data.</text>
</comment>
<evidence type="ECO:0000313" key="2">
    <source>
        <dbReference type="Proteomes" id="UP001187192"/>
    </source>
</evidence>
<evidence type="ECO:0000313" key="1">
    <source>
        <dbReference type="EMBL" id="GMN40336.1"/>
    </source>
</evidence>
<dbReference type="Gramene" id="FCD_00015217-RA">
    <property type="protein sequence ID" value="FCD_00015217-RA:cds"/>
    <property type="gene ID" value="FCD_00015217"/>
</dbReference>
<name>A0AA88AAL9_FICCA</name>
<keyword evidence="2" id="KW-1185">Reference proteome</keyword>